<feature type="region of interest" description="Disordered" evidence="2">
    <location>
        <begin position="1"/>
        <end position="41"/>
    </location>
</feature>
<evidence type="ECO:0000256" key="2">
    <source>
        <dbReference type="SAM" id="MobiDB-lite"/>
    </source>
</evidence>
<sequence length="358" mass="40941">MSNIRDITTLSDLLNTSPSPHEKSPRSSNDVSDSPTPESTNVKELLEAQSEKLRVTTQRDGLLAKRATLKEEIEALRIRAGRLLRQQKQSNAQKQLEQALERNDHRNNTIQSPSLPETVEDDASEIIRKLNVLPSEDWNERLVYIRKLCPYMTLKTATTTTVENVRIIHYTVAAQVEQEKLFLLEVEVKVSSLNDSVVSIVLPNRETQLLPISLISQSYCTILINNYIPNKKLNLLMYSFNSLAEMVHTRMISFLKIKEDYPDLISQSKSNTITRTTNVLELEVKKDDEIHIIRLHWDLVLNEYVTGEVESDIRLHVGMNNDENTRDATKLFVSLVKEMTVHSALRVFLKTSLGYNNS</sequence>
<evidence type="ECO:0000256" key="1">
    <source>
        <dbReference type="SAM" id="Coils"/>
    </source>
</evidence>
<dbReference type="EMBL" id="OZ004259">
    <property type="protein sequence ID" value="CAK7919365.1"/>
    <property type="molecule type" value="Genomic_DNA"/>
</dbReference>
<organism evidence="3 4">
    <name type="scientific">[Candida] anglica</name>
    <dbReference type="NCBI Taxonomy" id="148631"/>
    <lineage>
        <taxon>Eukaryota</taxon>
        <taxon>Fungi</taxon>
        <taxon>Dikarya</taxon>
        <taxon>Ascomycota</taxon>
        <taxon>Saccharomycotina</taxon>
        <taxon>Pichiomycetes</taxon>
        <taxon>Debaryomycetaceae</taxon>
        <taxon>Kurtzmaniella</taxon>
    </lineage>
</organism>
<feature type="compositionally biased region" description="Polar residues" evidence="2">
    <location>
        <begin position="1"/>
        <end position="19"/>
    </location>
</feature>
<feature type="coiled-coil region" evidence="1">
    <location>
        <begin position="59"/>
        <end position="86"/>
    </location>
</feature>
<reference evidence="3 4" key="1">
    <citation type="submission" date="2024-01" db="EMBL/GenBank/DDBJ databases">
        <authorList>
            <consortium name="Genoscope - CEA"/>
            <person name="William W."/>
        </authorList>
    </citation>
    <scope>NUCLEOTIDE SEQUENCE [LARGE SCALE GENOMIC DNA]</scope>
    <source>
        <strain evidence="3 4">29B2s-10</strain>
    </source>
</reference>
<evidence type="ECO:0000313" key="3">
    <source>
        <dbReference type="EMBL" id="CAK7919365.1"/>
    </source>
</evidence>
<keyword evidence="4" id="KW-1185">Reference proteome</keyword>
<keyword evidence="1" id="KW-0175">Coiled coil</keyword>
<accession>A0ABP0EJ00</accession>
<protein>
    <submittedName>
        <fullName evidence="3">Uncharacterized protein</fullName>
    </submittedName>
</protein>
<feature type="region of interest" description="Disordered" evidence="2">
    <location>
        <begin position="89"/>
        <end position="120"/>
    </location>
</feature>
<gene>
    <name evidence="3" type="ORF">CAAN4_G17722</name>
</gene>
<name>A0ABP0EJ00_9ASCO</name>
<feature type="compositionally biased region" description="Polar residues" evidence="2">
    <location>
        <begin position="26"/>
        <end position="41"/>
    </location>
</feature>
<proteinExistence type="predicted"/>
<dbReference type="Proteomes" id="UP001497600">
    <property type="component" value="Chromosome G"/>
</dbReference>
<evidence type="ECO:0000313" key="4">
    <source>
        <dbReference type="Proteomes" id="UP001497600"/>
    </source>
</evidence>